<gene>
    <name evidence="1" type="ORF">T03_6868</name>
</gene>
<dbReference type="Proteomes" id="UP000054653">
    <property type="component" value="Unassembled WGS sequence"/>
</dbReference>
<keyword evidence="2" id="KW-1185">Reference proteome</keyword>
<proteinExistence type="predicted"/>
<dbReference type="OrthoDB" id="10472550at2759"/>
<sequence>MESDEIQFVFTQRKKIGVQTKNWCTKEGVIPSSGRIAMTNVGYVHHIMRLQFRFQLREREVALASSVLTLMPHKSSGPESMQRAAE</sequence>
<dbReference type="EMBL" id="JYDI01000412">
    <property type="protein sequence ID" value="KRY45091.1"/>
    <property type="molecule type" value="Genomic_DNA"/>
</dbReference>
<organism evidence="1 2">
    <name type="scientific">Trichinella britovi</name>
    <name type="common">Parasitic roundworm</name>
    <dbReference type="NCBI Taxonomy" id="45882"/>
    <lineage>
        <taxon>Eukaryota</taxon>
        <taxon>Metazoa</taxon>
        <taxon>Ecdysozoa</taxon>
        <taxon>Nematoda</taxon>
        <taxon>Enoplea</taxon>
        <taxon>Dorylaimia</taxon>
        <taxon>Trichinellida</taxon>
        <taxon>Trichinellidae</taxon>
        <taxon>Trichinella</taxon>
    </lineage>
</organism>
<dbReference type="AlphaFoldDB" id="A0A0V1C8L5"/>
<comment type="caution">
    <text evidence="1">The sequence shown here is derived from an EMBL/GenBank/DDBJ whole genome shotgun (WGS) entry which is preliminary data.</text>
</comment>
<protein>
    <submittedName>
        <fullName evidence="1">Uncharacterized protein</fullName>
    </submittedName>
</protein>
<reference evidence="1 2" key="1">
    <citation type="submission" date="2015-01" db="EMBL/GenBank/DDBJ databases">
        <title>Evolution of Trichinella species and genotypes.</title>
        <authorList>
            <person name="Korhonen P.K."/>
            <person name="Edoardo P."/>
            <person name="Giuseppe L.R."/>
            <person name="Gasser R.B."/>
        </authorList>
    </citation>
    <scope>NUCLEOTIDE SEQUENCE [LARGE SCALE GENOMIC DNA]</scope>
    <source>
        <strain evidence="1">ISS120</strain>
    </source>
</reference>
<evidence type="ECO:0000313" key="1">
    <source>
        <dbReference type="EMBL" id="KRY45091.1"/>
    </source>
</evidence>
<name>A0A0V1C8L5_TRIBR</name>
<evidence type="ECO:0000313" key="2">
    <source>
        <dbReference type="Proteomes" id="UP000054653"/>
    </source>
</evidence>
<accession>A0A0V1C8L5</accession>